<evidence type="ECO:0000313" key="1">
    <source>
        <dbReference type="EMBL" id="KAL2719260.1"/>
    </source>
</evidence>
<accession>A0ABD2AHD5</accession>
<name>A0ABD2AHD5_VESSQ</name>
<comment type="caution">
    <text evidence="1">The sequence shown here is derived from an EMBL/GenBank/DDBJ whole genome shotgun (WGS) entry which is preliminary data.</text>
</comment>
<organism evidence="1 2">
    <name type="scientific">Vespula squamosa</name>
    <name type="common">Southern yellow jacket</name>
    <name type="synonym">Wasp</name>
    <dbReference type="NCBI Taxonomy" id="30214"/>
    <lineage>
        <taxon>Eukaryota</taxon>
        <taxon>Metazoa</taxon>
        <taxon>Ecdysozoa</taxon>
        <taxon>Arthropoda</taxon>
        <taxon>Hexapoda</taxon>
        <taxon>Insecta</taxon>
        <taxon>Pterygota</taxon>
        <taxon>Neoptera</taxon>
        <taxon>Endopterygota</taxon>
        <taxon>Hymenoptera</taxon>
        <taxon>Apocrita</taxon>
        <taxon>Aculeata</taxon>
        <taxon>Vespoidea</taxon>
        <taxon>Vespidae</taxon>
        <taxon>Vespinae</taxon>
        <taxon>Vespula</taxon>
    </lineage>
</organism>
<evidence type="ECO:0000313" key="2">
    <source>
        <dbReference type="Proteomes" id="UP001607302"/>
    </source>
</evidence>
<proteinExistence type="predicted"/>
<reference evidence="1 2" key="1">
    <citation type="journal article" date="2024" name="Ann. Entomol. Soc. Am.">
        <title>Genomic analyses of the southern and eastern yellowjacket wasps (Hymenoptera: Vespidae) reveal evolutionary signatures of social life.</title>
        <authorList>
            <person name="Catto M.A."/>
            <person name="Caine P.B."/>
            <person name="Orr S.E."/>
            <person name="Hunt B.G."/>
            <person name="Goodisman M.A.D."/>
        </authorList>
    </citation>
    <scope>NUCLEOTIDE SEQUENCE [LARGE SCALE GENOMIC DNA]</scope>
    <source>
        <strain evidence="1">233</strain>
        <tissue evidence="1">Head and thorax</tissue>
    </source>
</reference>
<dbReference type="EMBL" id="JAUDFV010000151">
    <property type="protein sequence ID" value="KAL2719260.1"/>
    <property type="molecule type" value="Genomic_DNA"/>
</dbReference>
<gene>
    <name evidence="1" type="ORF">V1478_011679</name>
</gene>
<keyword evidence="2" id="KW-1185">Reference proteome</keyword>
<protein>
    <submittedName>
        <fullName evidence="1">Uncharacterized protein</fullName>
    </submittedName>
</protein>
<sequence>MLHDNIETHRKERTTQFNLKDHKNFLQSSDLFNNSDVDNKTDQGNRKKGNVSELLKINKEIREIKKIYDIDAMLIEIT</sequence>
<dbReference type="AlphaFoldDB" id="A0ABD2AHD5"/>
<dbReference type="Proteomes" id="UP001607302">
    <property type="component" value="Unassembled WGS sequence"/>
</dbReference>